<proteinExistence type="predicted"/>
<protein>
    <submittedName>
        <fullName evidence="1">Uncharacterized protein</fullName>
    </submittedName>
</protein>
<dbReference type="EMBL" id="SNRY01001520">
    <property type="protein sequence ID" value="KAA6330314.1"/>
    <property type="molecule type" value="Genomic_DNA"/>
</dbReference>
<reference evidence="1" key="1">
    <citation type="submission" date="2019-03" db="EMBL/GenBank/DDBJ databases">
        <title>Single cell metagenomics reveals metabolic interactions within the superorganism composed of flagellate Streblomastix strix and complex community of Bacteroidetes bacteria on its surface.</title>
        <authorList>
            <person name="Treitli S.C."/>
            <person name="Kolisko M."/>
            <person name="Husnik F."/>
            <person name="Keeling P."/>
            <person name="Hampl V."/>
        </authorList>
    </citation>
    <scope>NUCLEOTIDE SEQUENCE</scope>
    <source>
        <strain evidence="1">STM</strain>
    </source>
</reference>
<accession>A0A5J4RAD2</accession>
<organism evidence="1">
    <name type="scientific">termite gut metagenome</name>
    <dbReference type="NCBI Taxonomy" id="433724"/>
    <lineage>
        <taxon>unclassified sequences</taxon>
        <taxon>metagenomes</taxon>
        <taxon>organismal metagenomes</taxon>
    </lineage>
</organism>
<comment type="caution">
    <text evidence="1">The sequence shown here is derived from an EMBL/GenBank/DDBJ whole genome shotgun (WGS) entry which is preliminary data.</text>
</comment>
<evidence type="ECO:0000313" key="1">
    <source>
        <dbReference type="EMBL" id="KAA6330314.1"/>
    </source>
</evidence>
<gene>
    <name evidence="1" type="ORF">EZS27_020968</name>
</gene>
<name>A0A5J4RAD2_9ZZZZ</name>
<dbReference type="AlphaFoldDB" id="A0A5J4RAD2"/>
<sequence>MSNDNFTCAHQFLILNYTNAKIQKRYYNEHKLEIPIKLTPSHQTKLTPYFL</sequence>